<evidence type="ECO:0000256" key="1">
    <source>
        <dbReference type="ARBA" id="ARBA00022475"/>
    </source>
</evidence>
<keyword evidence="4 5" id="KW-0472">Membrane</keyword>
<dbReference type="Proteomes" id="UP001239909">
    <property type="component" value="Unassembled WGS sequence"/>
</dbReference>
<comment type="subcellular location">
    <subcellularLocation>
        <location evidence="5">Cell inner membrane</location>
        <topology evidence="5">Multi-pass membrane protein</topology>
    </subcellularLocation>
</comment>
<dbReference type="RefSeq" id="WP_285669536.1">
    <property type="nucleotide sequence ID" value="NZ_BSYI01000001.1"/>
</dbReference>
<gene>
    <name evidence="5" type="primary">yciB</name>
    <name evidence="6" type="ORF">LNKW23_01240</name>
</gene>
<name>A0ABQ6LBY4_9RHOB</name>
<feature type="transmembrane region" description="Helical" evidence="5">
    <location>
        <begin position="179"/>
        <end position="199"/>
    </location>
</feature>
<keyword evidence="3 5" id="KW-1133">Transmembrane helix</keyword>
<evidence type="ECO:0000313" key="7">
    <source>
        <dbReference type="Proteomes" id="UP001239909"/>
    </source>
</evidence>
<dbReference type="PANTHER" id="PTHR36917:SF1">
    <property type="entry name" value="INNER MEMBRANE-SPANNING PROTEIN YCIB"/>
    <property type="match status" value="1"/>
</dbReference>
<evidence type="ECO:0000313" key="6">
    <source>
        <dbReference type="EMBL" id="GMG80912.1"/>
    </source>
</evidence>
<reference evidence="6 7" key="1">
    <citation type="submission" date="2023-04" db="EMBL/GenBank/DDBJ databases">
        <title>Marinoamorphus aggregata gen. nov., sp. Nov., isolate from tissue of brittle star Ophioplocus japonicus.</title>
        <authorList>
            <person name="Kawano K."/>
            <person name="Sawayama S."/>
            <person name="Nakagawa S."/>
        </authorList>
    </citation>
    <scope>NUCLEOTIDE SEQUENCE [LARGE SCALE GENOMIC DNA]</scope>
    <source>
        <strain evidence="6 7">NKW23</strain>
    </source>
</reference>
<dbReference type="HAMAP" id="MF_00189">
    <property type="entry name" value="YciB"/>
    <property type="match status" value="1"/>
</dbReference>
<organism evidence="6 7">
    <name type="scientific">Paralimibaculum aggregatum</name>
    <dbReference type="NCBI Taxonomy" id="3036245"/>
    <lineage>
        <taxon>Bacteria</taxon>
        <taxon>Pseudomonadati</taxon>
        <taxon>Pseudomonadota</taxon>
        <taxon>Alphaproteobacteria</taxon>
        <taxon>Rhodobacterales</taxon>
        <taxon>Paracoccaceae</taxon>
        <taxon>Paralimibaculum</taxon>
    </lineage>
</organism>
<evidence type="ECO:0000256" key="5">
    <source>
        <dbReference type="HAMAP-Rule" id="MF_00189"/>
    </source>
</evidence>
<protein>
    <recommendedName>
        <fullName evidence="5">Inner membrane-spanning protein YciB</fullName>
    </recommendedName>
</protein>
<dbReference type="PANTHER" id="PTHR36917">
    <property type="entry name" value="INTRACELLULAR SEPTATION PROTEIN A-RELATED"/>
    <property type="match status" value="1"/>
</dbReference>
<comment type="similarity">
    <text evidence="5">Belongs to the YciB family.</text>
</comment>
<dbReference type="InterPro" id="IPR006008">
    <property type="entry name" value="YciB"/>
</dbReference>
<feature type="transmembrane region" description="Helical" evidence="5">
    <location>
        <begin position="86"/>
        <end position="104"/>
    </location>
</feature>
<feature type="transmembrane region" description="Helical" evidence="5">
    <location>
        <begin position="116"/>
        <end position="136"/>
    </location>
</feature>
<dbReference type="NCBIfam" id="NF001323">
    <property type="entry name" value="PRK00259.1-1"/>
    <property type="match status" value="1"/>
</dbReference>
<comment type="caution">
    <text evidence="6">The sequence shown here is derived from an EMBL/GenBank/DDBJ whole genome shotgun (WGS) entry which is preliminary data.</text>
</comment>
<sequence length="217" mass="24064">MSSQTINPWLKLALEIGPLAVFFLSFRYGAEILAMPGVAEALAVITGPKVLAGQTGPLFVATATFMVAIAVSLTVSWVATRRLPRMAVVTGIVVAVFGTLTLVLQDETFIKMKPTVVNGLFALILGFGLLQGRSYLKYLLGETMPLDDRGWMIFTWRWAGFFVLLAVLNEVIWRTQSDAFWVSFKTFGNLPLTILFMALQFPLLKRHMIEEEGTDRA</sequence>
<evidence type="ECO:0000256" key="4">
    <source>
        <dbReference type="ARBA" id="ARBA00023136"/>
    </source>
</evidence>
<keyword evidence="1 5" id="KW-1003">Cell membrane</keyword>
<evidence type="ECO:0000256" key="3">
    <source>
        <dbReference type="ARBA" id="ARBA00022989"/>
    </source>
</evidence>
<proteinExistence type="inferred from homology"/>
<feature type="transmembrane region" description="Helical" evidence="5">
    <location>
        <begin position="156"/>
        <end position="173"/>
    </location>
</feature>
<keyword evidence="5" id="KW-0997">Cell inner membrane</keyword>
<keyword evidence="7" id="KW-1185">Reference proteome</keyword>
<dbReference type="EMBL" id="BSYI01000001">
    <property type="protein sequence ID" value="GMG80912.1"/>
    <property type="molecule type" value="Genomic_DNA"/>
</dbReference>
<feature type="transmembrane region" description="Helical" evidence="5">
    <location>
        <begin position="58"/>
        <end position="79"/>
    </location>
</feature>
<comment type="function">
    <text evidence="5">Plays a role in cell envelope biogenesis, maintenance of cell envelope integrity and membrane homeostasis.</text>
</comment>
<dbReference type="Pfam" id="PF04279">
    <property type="entry name" value="IspA"/>
    <property type="match status" value="1"/>
</dbReference>
<accession>A0ABQ6LBY4</accession>
<keyword evidence="2 5" id="KW-0812">Transmembrane</keyword>
<evidence type="ECO:0000256" key="2">
    <source>
        <dbReference type="ARBA" id="ARBA00022692"/>
    </source>
</evidence>
<dbReference type="NCBIfam" id="TIGR00997">
    <property type="entry name" value="ispZ"/>
    <property type="match status" value="1"/>
</dbReference>